<dbReference type="InterPro" id="IPR013112">
    <property type="entry name" value="FAD-bd_8"/>
</dbReference>
<keyword evidence="12 13" id="KW-0472">Membrane</keyword>
<dbReference type="OrthoDB" id="9792185at2"/>
<dbReference type="EC" id="1.18.1.3" evidence="16"/>
<dbReference type="Pfam" id="PF08022">
    <property type="entry name" value="FAD_binding_8"/>
    <property type="match status" value="1"/>
</dbReference>
<feature type="domain" description="FAD-binding FR-type" evidence="14">
    <location>
        <begin position="189"/>
        <end position="288"/>
    </location>
</feature>
<dbReference type="PANTHER" id="PTHR47354:SF8">
    <property type="entry name" value="1,2-PHENYLACETYL-COA EPOXIDASE, SUBUNIT E"/>
    <property type="match status" value="1"/>
</dbReference>
<keyword evidence="17" id="KW-1185">Reference proteome</keyword>
<dbReference type="Gene3D" id="2.40.30.10">
    <property type="entry name" value="Translation factors"/>
    <property type="match status" value="1"/>
</dbReference>
<dbReference type="InterPro" id="IPR013130">
    <property type="entry name" value="Fe3_Rdtase_TM_dom"/>
</dbReference>
<dbReference type="SUPFAM" id="SSF63380">
    <property type="entry name" value="Riboflavin synthase domain-like"/>
    <property type="match status" value="1"/>
</dbReference>
<dbReference type="PRINTS" id="PR00409">
    <property type="entry name" value="PHDIOXRDTASE"/>
</dbReference>
<dbReference type="Pfam" id="PF01794">
    <property type="entry name" value="Ferric_reduct"/>
    <property type="match status" value="1"/>
</dbReference>
<dbReference type="Proteomes" id="UP000051086">
    <property type="component" value="Unassembled WGS sequence"/>
</dbReference>
<dbReference type="PANTHER" id="PTHR47354">
    <property type="entry name" value="NADH OXIDOREDUCTASE HCR"/>
    <property type="match status" value="1"/>
</dbReference>
<keyword evidence="10" id="KW-0408">Iron</keyword>
<evidence type="ECO:0000256" key="9">
    <source>
        <dbReference type="ARBA" id="ARBA00023002"/>
    </source>
</evidence>
<keyword evidence="3" id="KW-0285">Flavoprotein</keyword>
<dbReference type="GO" id="GO:0008860">
    <property type="term" value="F:ferredoxin-NAD+ reductase activity"/>
    <property type="evidence" value="ECO:0007669"/>
    <property type="project" value="UniProtKB-EC"/>
</dbReference>
<evidence type="ECO:0000256" key="5">
    <source>
        <dbReference type="ARBA" id="ARBA00022714"/>
    </source>
</evidence>
<dbReference type="RefSeq" id="WP_082626358.1">
    <property type="nucleotide sequence ID" value="NZ_CYSB01000030.1"/>
</dbReference>
<feature type="transmembrane region" description="Helical" evidence="13">
    <location>
        <begin position="76"/>
        <end position="95"/>
    </location>
</feature>
<feature type="transmembrane region" description="Helical" evidence="13">
    <location>
        <begin position="38"/>
        <end position="55"/>
    </location>
</feature>
<dbReference type="GO" id="GO:0051213">
    <property type="term" value="F:dioxygenase activity"/>
    <property type="evidence" value="ECO:0007669"/>
    <property type="project" value="UniProtKB-KW"/>
</dbReference>
<keyword evidence="9 16" id="KW-0560">Oxidoreductase</keyword>
<evidence type="ECO:0000313" key="17">
    <source>
        <dbReference type="Proteomes" id="UP000051086"/>
    </source>
</evidence>
<accession>A0A0P1FJG9</accession>
<evidence type="ECO:0000313" key="18">
    <source>
        <dbReference type="Proteomes" id="UP000051887"/>
    </source>
</evidence>
<dbReference type="GO" id="GO:0016020">
    <property type="term" value="C:membrane"/>
    <property type="evidence" value="ECO:0007669"/>
    <property type="project" value="UniProtKB-SubCell"/>
</dbReference>
<comment type="subcellular location">
    <subcellularLocation>
        <location evidence="2">Membrane</location>
        <topology evidence="2">Multi-pass membrane protein</topology>
    </subcellularLocation>
</comment>
<feature type="transmembrane region" description="Helical" evidence="13">
    <location>
        <begin position="142"/>
        <end position="161"/>
    </location>
</feature>
<dbReference type="InterPro" id="IPR050415">
    <property type="entry name" value="MRET"/>
</dbReference>
<dbReference type="GO" id="GO:0046872">
    <property type="term" value="F:metal ion binding"/>
    <property type="evidence" value="ECO:0007669"/>
    <property type="project" value="UniProtKB-KW"/>
</dbReference>
<feature type="transmembrane region" description="Helical" evidence="13">
    <location>
        <begin position="115"/>
        <end position="135"/>
    </location>
</feature>
<evidence type="ECO:0000313" key="15">
    <source>
        <dbReference type="EMBL" id="CUH68046.1"/>
    </source>
</evidence>
<keyword evidence="11" id="KW-0411">Iron-sulfur</keyword>
<organism evidence="16 18">
    <name type="scientific">Thalassovita autumnalis</name>
    <dbReference type="NCBI Taxonomy" id="2072972"/>
    <lineage>
        <taxon>Bacteria</taxon>
        <taxon>Pseudomonadati</taxon>
        <taxon>Pseudomonadota</taxon>
        <taxon>Alphaproteobacteria</taxon>
        <taxon>Rhodobacterales</taxon>
        <taxon>Roseobacteraceae</taxon>
        <taxon>Thalassovita</taxon>
    </lineage>
</organism>
<evidence type="ECO:0000256" key="2">
    <source>
        <dbReference type="ARBA" id="ARBA00004141"/>
    </source>
</evidence>
<name>A0A0P1FJG9_9RHOB</name>
<evidence type="ECO:0000256" key="12">
    <source>
        <dbReference type="ARBA" id="ARBA00023136"/>
    </source>
</evidence>
<keyword evidence="6" id="KW-0479">Metal-binding</keyword>
<evidence type="ECO:0000256" key="6">
    <source>
        <dbReference type="ARBA" id="ARBA00022723"/>
    </source>
</evidence>
<sequence length="436" mass="48068">MTLKPFGLALCAVSLTTPMIWFPEIAKGRDAIALFSQYLGIWALIAMALAQIIATRLRLVESLFGGLDRSYKLHKWLGIGAMVAILLHDTIDAEMRGLGAETLLVEVAETAGELSLYGLLILVIITIATFIPYHLWRWTHKLMGFFFVAGAFHYLFILKPFANNDPLGLYTAAFCVVGILAFLYRYLPPSLRPSHAYEISQIAPTGAALSISLKPQGRGLRHRAGQFAFISFNGGEPHPFTISQAPQDDRALRVSVAPLGDDTHRFAQRLKPGTRAQIEGPFGRFERPHRAPRELWIAGGIGITPFLAWAGAKQDETPVDLIYCVREASQAAHLEELRQLAKTAPNLTLHIYESARSGRLTAESALQLAEADVSDLTVSFCGPAAMRQSLAHDFGRLGLSATKFRYELFEIRTGLGLRALSGWVQKRISKDLNNMG</sequence>
<keyword evidence="8 13" id="KW-1133">Transmembrane helix</keyword>
<reference evidence="16 18" key="1">
    <citation type="submission" date="2015-09" db="EMBL/GenBank/DDBJ databases">
        <authorList>
            <consortium name="Swine Surveillance"/>
        </authorList>
    </citation>
    <scope>NUCLEOTIDE SEQUENCE [LARGE SCALE GENOMIC DNA]</scope>
    <source>
        <strain evidence="16 18">5120</strain>
    </source>
</reference>
<evidence type="ECO:0000256" key="1">
    <source>
        <dbReference type="ARBA" id="ARBA00001974"/>
    </source>
</evidence>
<keyword evidence="5" id="KW-0001">2Fe-2S</keyword>
<protein>
    <submittedName>
        <fullName evidence="16">Naphthalene 1,2-dioxygenase system ferredoxin--NAD(+) reductase component</fullName>
        <ecNumber evidence="16">1.18.1.3</ecNumber>
    </submittedName>
</protein>
<dbReference type="InterPro" id="IPR017927">
    <property type="entry name" value="FAD-bd_FR_type"/>
</dbReference>
<keyword evidence="16" id="KW-0223">Dioxygenase</keyword>
<dbReference type="InterPro" id="IPR017938">
    <property type="entry name" value="Riboflavin_synthase-like_b-brl"/>
</dbReference>
<dbReference type="GO" id="GO:0051537">
    <property type="term" value="F:2 iron, 2 sulfur cluster binding"/>
    <property type="evidence" value="ECO:0007669"/>
    <property type="project" value="UniProtKB-KW"/>
</dbReference>
<evidence type="ECO:0000313" key="16">
    <source>
        <dbReference type="EMBL" id="CUH73322.1"/>
    </source>
</evidence>
<proteinExistence type="predicted"/>
<dbReference type="Pfam" id="PF00175">
    <property type="entry name" value="NAD_binding_1"/>
    <property type="match status" value="1"/>
</dbReference>
<dbReference type="EMBL" id="CYSB01000030">
    <property type="protein sequence ID" value="CUH68046.1"/>
    <property type="molecule type" value="Genomic_DNA"/>
</dbReference>
<feature type="transmembrane region" description="Helical" evidence="13">
    <location>
        <begin position="167"/>
        <end position="187"/>
    </location>
</feature>
<evidence type="ECO:0000256" key="13">
    <source>
        <dbReference type="SAM" id="Phobius"/>
    </source>
</evidence>
<dbReference type="CDD" id="cd06198">
    <property type="entry name" value="FNR_like_3"/>
    <property type="match status" value="1"/>
</dbReference>
<evidence type="ECO:0000259" key="14">
    <source>
        <dbReference type="PROSITE" id="PS51384"/>
    </source>
</evidence>
<evidence type="ECO:0000256" key="8">
    <source>
        <dbReference type="ARBA" id="ARBA00022989"/>
    </source>
</evidence>
<dbReference type="SUPFAM" id="SSF52343">
    <property type="entry name" value="Ferredoxin reductase-like, C-terminal NADP-linked domain"/>
    <property type="match status" value="1"/>
</dbReference>
<evidence type="ECO:0000256" key="4">
    <source>
        <dbReference type="ARBA" id="ARBA00022692"/>
    </source>
</evidence>
<dbReference type="InterPro" id="IPR039261">
    <property type="entry name" value="FNR_nucleotide-bd"/>
</dbReference>
<evidence type="ECO:0000256" key="3">
    <source>
        <dbReference type="ARBA" id="ARBA00022630"/>
    </source>
</evidence>
<dbReference type="Gene3D" id="3.40.50.80">
    <property type="entry name" value="Nucleotide-binding domain of ferredoxin-NADP reductase (FNR) module"/>
    <property type="match status" value="1"/>
</dbReference>
<evidence type="ECO:0000256" key="10">
    <source>
        <dbReference type="ARBA" id="ARBA00023004"/>
    </source>
</evidence>
<reference evidence="15 17" key="2">
    <citation type="submission" date="2015-09" db="EMBL/GenBank/DDBJ databases">
        <authorList>
            <person name="Rodrigo-Torres L."/>
            <person name="Arahal D.R."/>
        </authorList>
    </citation>
    <scope>NUCLEOTIDE SEQUENCE [LARGE SCALE GENOMIC DNA]</scope>
    <source>
        <strain evidence="15 17">CECT 5118</strain>
    </source>
</reference>
<dbReference type="PROSITE" id="PS51384">
    <property type="entry name" value="FAD_FR"/>
    <property type="match status" value="1"/>
</dbReference>
<evidence type="ECO:0000256" key="7">
    <source>
        <dbReference type="ARBA" id="ARBA00022827"/>
    </source>
</evidence>
<evidence type="ECO:0000256" key="11">
    <source>
        <dbReference type="ARBA" id="ARBA00023014"/>
    </source>
</evidence>
<dbReference type="EMBL" id="CYSC01000040">
    <property type="protein sequence ID" value="CUH73322.1"/>
    <property type="molecule type" value="Genomic_DNA"/>
</dbReference>
<dbReference type="Proteomes" id="UP000051887">
    <property type="component" value="Unassembled WGS sequence"/>
</dbReference>
<comment type="cofactor">
    <cofactor evidence="1">
        <name>FAD</name>
        <dbReference type="ChEBI" id="CHEBI:57692"/>
    </cofactor>
</comment>
<dbReference type="GO" id="GO:0050660">
    <property type="term" value="F:flavin adenine dinucleotide binding"/>
    <property type="evidence" value="ECO:0007669"/>
    <property type="project" value="TreeGrafter"/>
</dbReference>
<keyword evidence="4 13" id="KW-0812">Transmembrane</keyword>
<gene>
    <name evidence="16" type="primary">ndoR</name>
    <name evidence="15" type="ORF">TL5118_02451</name>
    <name evidence="16" type="ORF">TL5120_03130</name>
</gene>
<dbReference type="AlphaFoldDB" id="A0A0P1FJG9"/>
<dbReference type="InterPro" id="IPR001433">
    <property type="entry name" value="OxRdtase_FAD/NAD-bd"/>
</dbReference>
<keyword evidence="7" id="KW-0274">FAD</keyword>